<dbReference type="GO" id="GO:0005634">
    <property type="term" value="C:nucleus"/>
    <property type="evidence" value="ECO:0007669"/>
    <property type="project" value="UniProtKB-SubCell"/>
</dbReference>
<dbReference type="PANTHER" id="PTHR13581:SF5">
    <property type="entry name" value="MRG_MORF4L-BINDING PROTEIN"/>
    <property type="match status" value="1"/>
</dbReference>
<proteinExistence type="inferred from homology"/>
<dbReference type="OrthoDB" id="5595141at2759"/>
<evidence type="ECO:0000256" key="6">
    <source>
        <dbReference type="ARBA" id="ARBA00023242"/>
    </source>
</evidence>
<dbReference type="EMBL" id="FJOG01000039">
    <property type="protein sequence ID" value="CZR66784.1"/>
    <property type="molecule type" value="Genomic_DNA"/>
</dbReference>
<evidence type="ECO:0000256" key="7">
    <source>
        <dbReference type="ARBA" id="ARBA00025178"/>
    </source>
</evidence>
<evidence type="ECO:0000256" key="1">
    <source>
        <dbReference type="ARBA" id="ARBA00004123"/>
    </source>
</evidence>
<dbReference type="AlphaFoldDB" id="A0A1L7XP35"/>
<dbReference type="Proteomes" id="UP000184330">
    <property type="component" value="Unassembled WGS sequence"/>
</dbReference>
<comment type="function">
    <text evidence="7">Component of the NuA4 histone acetyltransferase complex which is involved in transcriptional activation of selected genes principally by acetylation of nucleosomal histone H4 and H2A. The NuA4 complex is also involved in DNA repair.</text>
</comment>
<feature type="compositionally biased region" description="Acidic residues" evidence="8">
    <location>
        <begin position="253"/>
        <end position="282"/>
    </location>
</feature>
<name>A0A1L7XP35_9HELO</name>
<gene>
    <name evidence="9" type="ORF">PAC_16685</name>
</gene>
<feature type="compositionally biased region" description="Low complexity" evidence="8">
    <location>
        <begin position="162"/>
        <end position="178"/>
    </location>
</feature>
<dbReference type="PANTHER" id="PTHR13581">
    <property type="entry name" value="MRG-BINDING PROTEIN"/>
    <property type="match status" value="1"/>
</dbReference>
<accession>A0A1L7XP35</accession>
<dbReference type="GO" id="GO:0006325">
    <property type="term" value="P:chromatin organization"/>
    <property type="evidence" value="ECO:0007669"/>
    <property type="project" value="UniProtKB-KW"/>
</dbReference>
<dbReference type="STRING" id="576137.A0A1L7XP35"/>
<dbReference type="Pfam" id="PF07904">
    <property type="entry name" value="Eaf7"/>
    <property type="match status" value="1"/>
</dbReference>
<keyword evidence="9" id="KW-0808">Transferase</keyword>
<keyword evidence="3" id="KW-0156">Chromatin regulator</keyword>
<dbReference type="GO" id="GO:0035267">
    <property type="term" value="C:NuA4 histone acetyltransferase complex"/>
    <property type="evidence" value="ECO:0007669"/>
    <property type="project" value="TreeGrafter"/>
</dbReference>
<feature type="region of interest" description="Disordered" evidence="8">
    <location>
        <begin position="1"/>
        <end position="53"/>
    </location>
</feature>
<dbReference type="InterPro" id="IPR012423">
    <property type="entry name" value="Eaf7/MRGBP"/>
</dbReference>
<dbReference type="GO" id="GO:0006357">
    <property type="term" value="P:regulation of transcription by RNA polymerase II"/>
    <property type="evidence" value="ECO:0007669"/>
    <property type="project" value="TreeGrafter"/>
</dbReference>
<organism evidence="9 10">
    <name type="scientific">Phialocephala subalpina</name>
    <dbReference type="NCBI Taxonomy" id="576137"/>
    <lineage>
        <taxon>Eukaryota</taxon>
        <taxon>Fungi</taxon>
        <taxon>Dikarya</taxon>
        <taxon>Ascomycota</taxon>
        <taxon>Pezizomycotina</taxon>
        <taxon>Leotiomycetes</taxon>
        <taxon>Helotiales</taxon>
        <taxon>Mollisiaceae</taxon>
        <taxon>Phialocephala</taxon>
        <taxon>Phialocephala fortinii species complex</taxon>
    </lineage>
</organism>
<reference evidence="9 10" key="1">
    <citation type="submission" date="2016-03" db="EMBL/GenBank/DDBJ databases">
        <authorList>
            <person name="Ploux O."/>
        </authorList>
    </citation>
    <scope>NUCLEOTIDE SEQUENCE [LARGE SCALE GENOMIC DNA]</scope>
    <source>
        <strain evidence="9 10">UAMH 11012</strain>
    </source>
</reference>
<keyword evidence="4" id="KW-0805">Transcription regulation</keyword>
<evidence type="ECO:0000256" key="5">
    <source>
        <dbReference type="ARBA" id="ARBA00023163"/>
    </source>
</evidence>
<evidence type="ECO:0000256" key="3">
    <source>
        <dbReference type="ARBA" id="ARBA00022853"/>
    </source>
</evidence>
<feature type="compositionally biased region" description="Basic and acidic residues" evidence="8">
    <location>
        <begin position="236"/>
        <end position="250"/>
    </location>
</feature>
<evidence type="ECO:0000256" key="8">
    <source>
        <dbReference type="SAM" id="MobiDB-lite"/>
    </source>
</evidence>
<evidence type="ECO:0000256" key="4">
    <source>
        <dbReference type="ARBA" id="ARBA00023015"/>
    </source>
</evidence>
<comment type="subcellular location">
    <subcellularLocation>
        <location evidence="1">Nucleus</location>
    </subcellularLocation>
</comment>
<keyword evidence="6" id="KW-0539">Nucleus</keyword>
<sequence>MPPRKKTAKGSVRAPSTPAADEDAMAIDTPQPSEPSKPAEAVQPAEPAYDITKDPWTDEQETSLYKGIMKWKPAGMHKHFRMIALSEHLRNHGYNPEIDQHTRIPGIWSKLRTLYTLPIIDDRENSFEYEEPDKFLDFEIPTDMEDFEERMWEQGRRKGPRSEASSPPSMSRSRSPSPREQRKRKRADTATTKEKGKETRASTVEDTDEARTSPAASSPPKATRAGRGMNRSAARVKAESGSRQQSKDTAVDTADEEETREETEDHEDEEGEGEEEGEEDGTPDPKPSRGRPKRGAMPARNTGRRLILNRK</sequence>
<keyword evidence="10" id="KW-1185">Reference proteome</keyword>
<evidence type="ECO:0000313" key="9">
    <source>
        <dbReference type="EMBL" id="CZR66784.1"/>
    </source>
</evidence>
<comment type="similarity">
    <text evidence="2">Belongs to the EAF7 family.</text>
</comment>
<feature type="compositionally biased region" description="Basic and acidic residues" evidence="8">
    <location>
        <begin position="187"/>
        <end position="200"/>
    </location>
</feature>
<evidence type="ECO:0000313" key="10">
    <source>
        <dbReference type="Proteomes" id="UP000184330"/>
    </source>
</evidence>
<keyword evidence="5" id="KW-0804">Transcription</keyword>
<evidence type="ECO:0000256" key="2">
    <source>
        <dbReference type="ARBA" id="ARBA00007117"/>
    </source>
</evidence>
<dbReference type="GO" id="GO:0016740">
    <property type="term" value="F:transferase activity"/>
    <property type="evidence" value="ECO:0007669"/>
    <property type="project" value="UniProtKB-KW"/>
</dbReference>
<feature type="region of interest" description="Disordered" evidence="8">
    <location>
        <begin position="151"/>
        <end position="311"/>
    </location>
</feature>
<protein>
    <submittedName>
        <fullName evidence="9">Related to EAF7 Esa1 associated protein, subunit of the NuA4 histone acetyltransferase complex</fullName>
    </submittedName>
</protein>